<comment type="pathway">
    <text evidence="2">Cell wall biogenesis; cell wall polysaccharide biosynthesis.</text>
</comment>
<comment type="similarity">
    <text evidence="10">Belongs to the peptidase M15 family.</text>
</comment>
<name>A0ABQ6F019_9VIBR</name>
<reference evidence="13" key="1">
    <citation type="journal article" date="2019" name="Int. J. Syst. Evol. Microbiol.">
        <title>The Global Catalogue of Microorganisms (GCM) 10K type strain sequencing project: providing services to taxonomists for standard genome sequencing and annotation.</title>
        <authorList>
            <consortium name="The Broad Institute Genomics Platform"/>
            <consortium name="The Broad Institute Genome Sequencing Center for Infectious Disease"/>
            <person name="Wu L."/>
            <person name="Ma J."/>
        </authorList>
    </citation>
    <scope>NUCLEOTIDE SEQUENCE [LARGE SCALE GENOMIC DNA]</scope>
    <source>
        <strain evidence="13">NBRC 108723</strain>
    </source>
</reference>
<dbReference type="InterPro" id="IPR006311">
    <property type="entry name" value="TAT_signal"/>
</dbReference>
<dbReference type="SUPFAM" id="SSF55166">
    <property type="entry name" value="Hedgehog/DD-peptidase"/>
    <property type="match status" value="1"/>
</dbReference>
<dbReference type="Gene3D" id="3.30.1380.10">
    <property type="match status" value="1"/>
</dbReference>
<dbReference type="InterPro" id="IPR010275">
    <property type="entry name" value="MepK"/>
</dbReference>
<evidence type="ECO:0000313" key="13">
    <source>
        <dbReference type="Proteomes" id="UP001157138"/>
    </source>
</evidence>
<dbReference type="PROSITE" id="PS51257">
    <property type="entry name" value="PROKAR_LIPOPROTEIN"/>
    <property type="match status" value="1"/>
</dbReference>
<comment type="caution">
    <text evidence="12">The sequence shown here is derived from an EMBL/GenBank/DDBJ whole genome shotgun (WGS) entry which is preliminary data.</text>
</comment>
<evidence type="ECO:0000256" key="1">
    <source>
        <dbReference type="ARBA" id="ARBA00001947"/>
    </source>
</evidence>
<evidence type="ECO:0000256" key="11">
    <source>
        <dbReference type="ARBA" id="ARBA00093666"/>
    </source>
</evidence>
<evidence type="ECO:0000256" key="6">
    <source>
        <dbReference type="ARBA" id="ARBA00022801"/>
    </source>
</evidence>
<keyword evidence="13" id="KW-1185">Reference proteome</keyword>
<dbReference type="CDD" id="cd14844">
    <property type="entry name" value="Zn-DD-carboxypeptidase_like"/>
    <property type="match status" value="1"/>
</dbReference>
<evidence type="ECO:0000256" key="8">
    <source>
        <dbReference type="ARBA" id="ARBA00023049"/>
    </source>
</evidence>
<dbReference type="InterPro" id="IPR009045">
    <property type="entry name" value="Zn_M74/Hedgehog-like"/>
</dbReference>
<keyword evidence="9" id="KW-0961">Cell wall biogenesis/degradation</keyword>
<keyword evidence="8" id="KW-0482">Metalloprotease</keyword>
<evidence type="ECO:0000313" key="12">
    <source>
        <dbReference type="EMBL" id="GLT18609.1"/>
    </source>
</evidence>
<comment type="cofactor">
    <cofactor evidence="1">
        <name>Zn(2+)</name>
        <dbReference type="ChEBI" id="CHEBI:29105"/>
    </cofactor>
</comment>
<organism evidence="12 13">
    <name type="scientific">Vibrio zhanjiangensis</name>
    <dbReference type="NCBI Taxonomy" id="1046128"/>
    <lineage>
        <taxon>Bacteria</taxon>
        <taxon>Pseudomonadati</taxon>
        <taxon>Pseudomonadota</taxon>
        <taxon>Gammaproteobacteria</taxon>
        <taxon>Vibrionales</taxon>
        <taxon>Vibrionaceae</taxon>
        <taxon>Vibrio</taxon>
    </lineage>
</organism>
<evidence type="ECO:0000256" key="5">
    <source>
        <dbReference type="ARBA" id="ARBA00022729"/>
    </source>
</evidence>
<proteinExistence type="inferred from homology"/>
<protein>
    <recommendedName>
        <fullName evidence="11">Murein endopeptidase K</fullName>
    </recommendedName>
</protein>
<evidence type="ECO:0000256" key="9">
    <source>
        <dbReference type="ARBA" id="ARBA00023316"/>
    </source>
</evidence>
<evidence type="ECO:0000256" key="7">
    <source>
        <dbReference type="ARBA" id="ARBA00022833"/>
    </source>
</evidence>
<keyword evidence="4" id="KW-0479">Metal-binding</keyword>
<gene>
    <name evidence="12" type="ORF">GCM10007938_23880</name>
</gene>
<evidence type="ECO:0000256" key="3">
    <source>
        <dbReference type="ARBA" id="ARBA00022670"/>
    </source>
</evidence>
<evidence type="ECO:0000256" key="2">
    <source>
        <dbReference type="ARBA" id="ARBA00004776"/>
    </source>
</evidence>
<dbReference type="PANTHER" id="PTHR37425:SF1">
    <property type="entry name" value="OUTER MEMBRANE PROTEIN"/>
    <property type="match status" value="1"/>
</dbReference>
<accession>A0ABQ6F019</accession>
<keyword evidence="3" id="KW-0645">Protease</keyword>
<keyword evidence="6" id="KW-0378">Hydrolase</keyword>
<sequence>MLRGLTVKFSRRDFIKFAGSSLAIAGCSPTALASCTTKPRHLALSNLHTGEELEVCYFDGLSYLNKELARIDNLCRDFRVNQVHPMDKNLFDIISLIQSALGTNAEVQIISGYRSPETNQALRSMSSGVAKKSYHMLGQAIDFRLDGVNLKLVRDAAMELKAGGVGYYPRSDFVHIDTGPVRHW</sequence>
<keyword evidence="5" id="KW-0732">Signal</keyword>
<dbReference type="PROSITE" id="PS51318">
    <property type="entry name" value="TAT"/>
    <property type="match status" value="1"/>
</dbReference>
<dbReference type="Proteomes" id="UP001157138">
    <property type="component" value="Unassembled WGS sequence"/>
</dbReference>
<dbReference type="PANTHER" id="PTHR37425">
    <property type="match status" value="1"/>
</dbReference>
<evidence type="ECO:0000256" key="4">
    <source>
        <dbReference type="ARBA" id="ARBA00022723"/>
    </source>
</evidence>
<keyword evidence="7" id="KW-0862">Zinc</keyword>
<evidence type="ECO:0000256" key="10">
    <source>
        <dbReference type="ARBA" id="ARBA00093448"/>
    </source>
</evidence>
<dbReference type="EMBL" id="BSPW01000049">
    <property type="protein sequence ID" value="GLT18609.1"/>
    <property type="molecule type" value="Genomic_DNA"/>
</dbReference>
<dbReference type="Pfam" id="PF05951">
    <property type="entry name" value="Peptidase_M15_2"/>
    <property type="match status" value="1"/>
</dbReference>